<reference evidence="2 3" key="1">
    <citation type="journal article" date="2010" name="Science">
        <title>Genomic comparison of the ants Camponotus floridanus and Harpegnathos saltator.</title>
        <authorList>
            <person name="Bonasio R."/>
            <person name="Zhang G."/>
            <person name="Ye C."/>
            <person name="Mutti N.S."/>
            <person name="Fang X."/>
            <person name="Qin N."/>
            <person name="Donahue G."/>
            <person name="Yang P."/>
            <person name="Li Q."/>
            <person name="Li C."/>
            <person name="Zhang P."/>
            <person name="Huang Z."/>
            <person name="Berger S.L."/>
            <person name="Reinberg D."/>
            <person name="Wang J."/>
            <person name="Liebig J."/>
        </authorList>
    </citation>
    <scope>NUCLEOTIDE SEQUENCE [LARGE SCALE GENOMIC DNA]</scope>
    <source>
        <strain evidence="2 3">Hsal</strain>
    </source>
</reference>
<accession>A0A1U9JSE7</accession>
<keyword evidence="3" id="KW-1185">Reference proteome</keyword>
<name>A0A1U9JSE7_9HYPH</name>
<sequence>MRFVFGLLVTLLVFTPSVFADPAPQTVAGTPIALTPPAGFKPAKDFSGFINPQTDASILVIIFPPETAEKIAAVFEDAEQFTAIMKTYNFTITGHETAVTSTGLPITVYSGTQKDGDTSYDKWATMVSAEGISGQGFYMITLQAPASAQFSAVQALAVFRSIEAGAWNSLKLQVAALPFTYETLAPFQTKAALMGAAVTLEAASEPDSADKPVTLYIIRDTQPYLSATAQQLQTLYLASIRQVFTIQTITQEKTVTFARYEGRRLAGTGKDNDGNIQDIILYTALDSDSKMIYLQALGKSGTLTPLVSTIDAIARSVVLKTD</sequence>
<proteinExistence type="predicted"/>
<organism evidence="2 3">
    <name type="scientific">Candidatus Tokpelaia hoelldobleri</name>
    <dbReference type="NCBI Taxonomy" id="1902579"/>
    <lineage>
        <taxon>Bacteria</taxon>
        <taxon>Pseudomonadati</taxon>
        <taxon>Pseudomonadota</taxon>
        <taxon>Alphaproteobacteria</taxon>
        <taxon>Hyphomicrobiales</taxon>
        <taxon>Candidatus Tokpelaia</taxon>
    </lineage>
</organism>
<evidence type="ECO:0000256" key="1">
    <source>
        <dbReference type="SAM" id="SignalP"/>
    </source>
</evidence>
<evidence type="ECO:0000313" key="3">
    <source>
        <dbReference type="Proteomes" id="UP000188912"/>
    </source>
</evidence>
<dbReference type="EMBL" id="CP017315">
    <property type="protein sequence ID" value="AQS40782.1"/>
    <property type="molecule type" value="Genomic_DNA"/>
</dbReference>
<evidence type="ECO:0000313" key="2">
    <source>
        <dbReference type="EMBL" id="AQS40782.1"/>
    </source>
</evidence>
<keyword evidence="1" id="KW-0732">Signal</keyword>
<feature type="chain" id="PRO_5012843829" evidence="1">
    <location>
        <begin position="21"/>
        <end position="322"/>
    </location>
</feature>
<dbReference type="AlphaFoldDB" id="A0A1U9JSE7"/>
<feature type="signal peptide" evidence="1">
    <location>
        <begin position="1"/>
        <end position="20"/>
    </location>
</feature>
<dbReference type="Proteomes" id="UP000188912">
    <property type="component" value="Chromosome"/>
</dbReference>
<reference evidence="2 3" key="2">
    <citation type="journal article" date="2016" name="Sci. Rep.">
        <title>The genome of Rhizobiales bacteria in predatory ants reveals urease gene functions but no genes for nitrogen fixation.</title>
        <authorList>
            <person name="Neuvonen M.M."/>
            <person name="Tamarit D."/>
            <person name="Naslund K."/>
            <person name="Liebig J."/>
            <person name="Feldhaar H."/>
            <person name="Moran N.A."/>
            <person name="Guy L."/>
            <person name="Andersson S.G."/>
        </authorList>
    </citation>
    <scope>NUCLEOTIDE SEQUENCE [LARGE SCALE GENOMIC DNA]</scope>
    <source>
        <strain evidence="2 3">Hsal</strain>
    </source>
</reference>
<gene>
    <name evidence="2" type="ORF">BHV28_00560</name>
</gene>
<dbReference type="KEGG" id="thd:BHV28_00560"/>
<protein>
    <submittedName>
        <fullName evidence="2">Signal peptide protein</fullName>
    </submittedName>
</protein>